<feature type="transmembrane region" description="Helical" evidence="1">
    <location>
        <begin position="136"/>
        <end position="157"/>
    </location>
</feature>
<dbReference type="InterPro" id="IPR052155">
    <property type="entry name" value="Biofilm_reg_signaling"/>
</dbReference>
<feature type="transmembrane region" description="Helical" evidence="1">
    <location>
        <begin position="69"/>
        <end position="87"/>
    </location>
</feature>
<dbReference type="Pfam" id="PF13185">
    <property type="entry name" value="GAF_2"/>
    <property type="match status" value="1"/>
</dbReference>
<dbReference type="Proteomes" id="UP001254564">
    <property type="component" value="Unassembled WGS sequence"/>
</dbReference>
<dbReference type="PANTHER" id="PTHR44757:SF2">
    <property type="entry name" value="BIOFILM ARCHITECTURE MAINTENANCE PROTEIN MBAA"/>
    <property type="match status" value="1"/>
</dbReference>
<dbReference type="InterPro" id="IPR000160">
    <property type="entry name" value="GGDEF_dom"/>
</dbReference>
<evidence type="ECO:0000256" key="1">
    <source>
        <dbReference type="SAM" id="Phobius"/>
    </source>
</evidence>
<dbReference type="InterPro" id="IPR029016">
    <property type="entry name" value="GAF-like_dom_sf"/>
</dbReference>
<sequence length="1131" mass="124161">MPVKTRDLAQESLLLLVAASLLCLGAAGVALHLWERHDALVANVLVPDAALSAMLFGTGLLASLQGWRWLRCSAMVTLILLLLYTLAHNAMAGGVSASWITPGRRMATILTLTMLPAAVSLLCGLTRLWHQRLWRLSGVLLLVFGVLAFGVLSGVWFQGVLGTQGVLATSSPLVVVFFAFLLGVALLLASQRESNKALNPGALTVAACVGGVALSSLAWLVLSQQQHDNLVPTGVAFGGLTLSWLLAFSLGAVSLTSARSQELTQARQALEDQQRTQRMIAQDAPLDRILETICQMLERQLPGAICSIMLANTEKTSLYLAAGERLPAPYRKAITRIRIGINSGACGSAAFLQEPVICADIANDARWKGYKDTALKNGLSACWSCPVIGGDGQILGTFATYYRRVAEPDKTHQVFIEKAAGLVALAVERAQARRSLQESEQRYRSLLVHHPDAVFSLDLDGRFISANATCGTITGYTPDEMLGRSFVDFIQREDIERLLQHFNAAKQGHIERYEFVLHDRDGKAHVIAMINTPIIVNDEIEGVYGIGQDVTASRGQQTQLRTLERCVEASVNGIVIADARQPDQPIVYANSAFCHMTGYDQHEIIGRNCRFLQGEGSDPKVVSRIQAHVNAQRDIHVTLCNYRKDGTLFWNDLYIAPVRDDAGHVTHFVGVQHDITEHKAFEARLAYHASHDSLTHLPNRSLFEERLIAEFNDSQRRGKQVAVLFVDLDDFKPINDNLGHAVGDKLLIDVAQRLLAAVRPQDTVARLGGDEFVILQPNIDDGTHVMGVVERMLPALAQSYCIEGQELYLTASIGIAMSQPDTLHPQELLQQADMAMYQAKQQGRNAYHWFNHTLTDSVSERMVLRNDLQEAIDNEGFELYYQPLINRDGRLSGVEALLRWPHPQKGFISPARFIPLAEATGQIMPISEWVLMRACRDMQALADQGYGAVKAAVNVSPLQFHRASFLATLRATLDATGLPAEQLELELTEGVLLDNTEAAIDTLHALRSMHIPVAIDDFGTGFSSLSYLKNLPISTVKIDRSFIKELPHSEDDAAIVQGIISMAHHLGLNVVAEGVETPPQHVRLLDYQCDIFQGFGLAKPMPLDKLKSFLQDLEHTPITPNTTPDTKVSSS</sequence>
<evidence type="ECO:0000313" key="7">
    <source>
        <dbReference type="Proteomes" id="UP001254564"/>
    </source>
</evidence>
<feature type="domain" description="PAS" evidence="2">
    <location>
        <begin position="559"/>
        <end position="608"/>
    </location>
</feature>
<accession>A0ABU1GZB3</accession>
<dbReference type="SMART" id="SM00052">
    <property type="entry name" value="EAL"/>
    <property type="match status" value="1"/>
</dbReference>
<dbReference type="SMART" id="SM00086">
    <property type="entry name" value="PAC"/>
    <property type="match status" value="2"/>
</dbReference>
<dbReference type="SMART" id="SM00267">
    <property type="entry name" value="GGDEF"/>
    <property type="match status" value="1"/>
</dbReference>
<dbReference type="InterPro" id="IPR001610">
    <property type="entry name" value="PAC"/>
</dbReference>
<dbReference type="PROSITE" id="PS50887">
    <property type="entry name" value="GGDEF"/>
    <property type="match status" value="1"/>
</dbReference>
<dbReference type="SMART" id="SM00065">
    <property type="entry name" value="GAF"/>
    <property type="match status" value="1"/>
</dbReference>
<dbReference type="SMART" id="SM00091">
    <property type="entry name" value="PAS"/>
    <property type="match status" value="2"/>
</dbReference>
<dbReference type="NCBIfam" id="TIGR00254">
    <property type="entry name" value="GGDEF"/>
    <property type="match status" value="1"/>
</dbReference>
<feature type="transmembrane region" description="Helical" evidence="1">
    <location>
        <begin position="40"/>
        <end position="62"/>
    </location>
</feature>
<evidence type="ECO:0000259" key="5">
    <source>
        <dbReference type="PROSITE" id="PS50887"/>
    </source>
</evidence>
<keyword evidence="1" id="KW-0812">Transmembrane</keyword>
<evidence type="ECO:0000259" key="2">
    <source>
        <dbReference type="PROSITE" id="PS50112"/>
    </source>
</evidence>
<dbReference type="Pfam" id="PF00990">
    <property type="entry name" value="GGDEF"/>
    <property type="match status" value="1"/>
</dbReference>
<reference evidence="6 7" key="1">
    <citation type="submission" date="2023-04" db="EMBL/GenBank/DDBJ databases">
        <title>A long-awaited taxogenomic arrangement of the family Halomonadaceae.</title>
        <authorList>
            <person name="De La Haba R."/>
            <person name="Chuvochina M."/>
            <person name="Wittouck S."/>
            <person name="Arahal D.R."/>
            <person name="Sanchez-Porro C."/>
            <person name="Hugenholtz P."/>
            <person name="Ventosa A."/>
        </authorList>
    </citation>
    <scope>NUCLEOTIDE SEQUENCE [LARGE SCALE GENOMIC DNA]</scope>
    <source>
        <strain evidence="6 7">DSM 21020</strain>
    </source>
</reference>
<keyword evidence="1" id="KW-1133">Transmembrane helix</keyword>
<dbReference type="SUPFAM" id="SSF55073">
    <property type="entry name" value="Nucleotide cyclase"/>
    <property type="match status" value="1"/>
</dbReference>
<keyword evidence="7" id="KW-1185">Reference proteome</keyword>
<dbReference type="InterPro" id="IPR000014">
    <property type="entry name" value="PAS"/>
</dbReference>
<dbReference type="InterPro" id="IPR043128">
    <property type="entry name" value="Rev_trsase/Diguanyl_cyclase"/>
</dbReference>
<dbReference type="RefSeq" id="WP_309654323.1">
    <property type="nucleotide sequence ID" value="NZ_JARWAN010000001.1"/>
</dbReference>
<dbReference type="Gene3D" id="3.30.450.40">
    <property type="match status" value="1"/>
</dbReference>
<feature type="transmembrane region" description="Helical" evidence="1">
    <location>
        <begin position="201"/>
        <end position="222"/>
    </location>
</feature>
<feature type="domain" description="PAS" evidence="2">
    <location>
        <begin position="439"/>
        <end position="509"/>
    </location>
</feature>
<dbReference type="SUPFAM" id="SSF55781">
    <property type="entry name" value="GAF domain-like"/>
    <property type="match status" value="1"/>
</dbReference>
<dbReference type="Pfam" id="PF13426">
    <property type="entry name" value="PAS_9"/>
    <property type="match status" value="1"/>
</dbReference>
<feature type="domain" description="PAC" evidence="3">
    <location>
        <begin position="633"/>
        <end position="687"/>
    </location>
</feature>
<dbReference type="SUPFAM" id="SSF55785">
    <property type="entry name" value="PYP-like sensor domain (PAS domain)"/>
    <property type="match status" value="2"/>
</dbReference>
<dbReference type="Pfam" id="PF00563">
    <property type="entry name" value="EAL"/>
    <property type="match status" value="1"/>
</dbReference>
<evidence type="ECO:0000313" key="6">
    <source>
        <dbReference type="EMBL" id="MDR5897395.1"/>
    </source>
</evidence>
<comment type="caution">
    <text evidence="6">The sequence shown here is derived from an EMBL/GenBank/DDBJ whole genome shotgun (WGS) entry which is preliminary data.</text>
</comment>
<dbReference type="Pfam" id="PF00989">
    <property type="entry name" value="PAS"/>
    <property type="match status" value="1"/>
</dbReference>
<dbReference type="CDD" id="cd01948">
    <property type="entry name" value="EAL"/>
    <property type="match status" value="1"/>
</dbReference>
<dbReference type="PROSITE" id="PS50883">
    <property type="entry name" value="EAL"/>
    <property type="match status" value="1"/>
</dbReference>
<organism evidence="6 7">
    <name type="scientific">Vreelandella vilamensis</name>
    <dbReference type="NCBI Taxonomy" id="531309"/>
    <lineage>
        <taxon>Bacteria</taxon>
        <taxon>Pseudomonadati</taxon>
        <taxon>Pseudomonadota</taxon>
        <taxon>Gammaproteobacteria</taxon>
        <taxon>Oceanospirillales</taxon>
        <taxon>Halomonadaceae</taxon>
        <taxon>Vreelandella</taxon>
    </lineage>
</organism>
<dbReference type="CDD" id="cd00130">
    <property type="entry name" value="PAS"/>
    <property type="match status" value="2"/>
</dbReference>
<dbReference type="NCBIfam" id="TIGR00229">
    <property type="entry name" value="sensory_box"/>
    <property type="match status" value="2"/>
</dbReference>
<dbReference type="EMBL" id="JARWAN010000001">
    <property type="protein sequence ID" value="MDR5897395.1"/>
    <property type="molecule type" value="Genomic_DNA"/>
</dbReference>
<dbReference type="InterPro" id="IPR000700">
    <property type="entry name" value="PAS-assoc_C"/>
</dbReference>
<protein>
    <submittedName>
        <fullName evidence="6">EAL domain-containing protein</fullName>
    </submittedName>
</protein>
<proteinExistence type="predicted"/>
<feature type="domain" description="GGDEF" evidence="5">
    <location>
        <begin position="719"/>
        <end position="852"/>
    </location>
</feature>
<dbReference type="PROSITE" id="PS50112">
    <property type="entry name" value="PAS"/>
    <property type="match status" value="2"/>
</dbReference>
<dbReference type="Gene3D" id="3.20.20.450">
    <property type="entry name" value="EAL domain"/>
    <property type="match status" value="1"/>
</dbReference>
<dbReference type="CDD" id="cd01949">
    <property type="entry name" value="GGDEF"/>
    <property type="match status" value="1"/>
</dbReference>
<evidence type="ECO:0000259" key="3">
    <source>
        <dbReference type="PROSITE" id="PS50113"/>
    </source>
</evidence>
<dbReference type="Gene3D" id="3.30.450.20">
    <property type="entry name" value="PAS domain"/>
    <property type="match status" value="2"/>
</dbReference>
<keyword evidence="1" id="KW-0472">Membrane</keyword>
<evidence type="ECO:0000259" key="4">
    <source>
        <dbReference type="PROSITE" id="PS50883"/>
    </source>
</evidence>
<dbReference type="InterPro" id="IPR029787">
    <property type="entry name" value="Nucleotide_cyclase"/>
</dbReference>
<dbReference type="InterPro" id="IPR003018">
    <property type="entry name" value="GAF"/>
</dbReference>
<dbReference type="Gene3D" id="3.30.70.270">
    <property type="match status" value="1"/>
</dbReference>
<feature type="transmembrane region" description="Helical" evidence="1">
    <location>
        <begin position="12"/>
        <end position="34"/>
    </location>
</feature>
<dbReference type="InterPro" id="IPR035965">
    <property type="entry name" value="PAS-like_dom_sf"/>
</dbReference>
<dbReference type="InterPro" id="IPR001633">
    <property type="entry name" value="EAL_dom"/>
</dbReference>
<dbReference type="PROSITE" id="PS50113">
    <property type="entry name" value="PAC"/>
    <property type="match status" value="1"/>
</dbReference>
<dbReference type="PANTHER" id="PTHR44757">
    <property type="entry name" value="DIGUANYLATE CYCLASE DGCP"/>
    <property type="match status" value="1"/>
</dbReference>
<feature type="transmembrane region" description="Helical" evidence="1">
    <location>
        <begin position="169"/>
        <end position="189"/>
    </location>
</feature>
<name>A0ABU1GZB3_9GAMM</name>
<dbReference type="InterPro" id="IPR035919">
    <property type="entry name" value="EAL_sf"/>
</dbReference>
<dbReference type="SUPFAM" id="SSF141868">
    <property type="entry name" value="EAL domain-like"/>
    <property type="match status" value="1"/>
</dbReference>
<gene>
    <name evidence="6" type="ORF">QC823_00080</name>
</gene>
<dbReference type="InterPro" id="IPR013767">
    <property type="entry name" value="PAS_fold"/>
</dbReference>
<feature type="domain" description="EAL" evidence="4">
    <location>
        <begin position="861"/>
        <end position="1114"/>
    </location>
</feature>
<feature type="transmembrane region" description="Helical" evidence="1">
    <location>
        <begin position="107"/>
        <end position="129"/>
    </location>
</feature>